<accession>A0A2Z6R9A3</accession>
<dbReference type="OrthoDB" id="2324840at2759"/>
<dbReference type="PANTHER" id="PTHR24410:SF23">
    <property type="entry name" value="BTB DOMAIN-CONTAINING PROTEIN-RELATED"/>
    <property type="match status" value="1"/>
</dbReference>
<dbReference type="InterPro" id="IPR011333">
    <property type="entry name" value="SKP1/BTB/POZ_sf"/>
</dbReference>
<sequence length="480" mass="55912">MEKFWPDIIKDLKGLLETSGTHDVLIQAGEDSNYLELHAHSLILRGRSQYFRNAFAHNSFEITDEKYIIRRPDITPKSFNNILYYLYIGDVTLDKDDDGVEILNLWLASNELGLHELSNHVQGFFKQYQLHFFKKHPVEMIDMIFSHDLFSYLRDFCLETLCAEPLILIGTDQFKLLSEEVLIQLLKRDDLSLRGISIWDNILLWCFGKNPTLVKDVNEWTRDDTDLMKNTIGNLIPLIKFHDISAEDFFNKVLPYEELIPRNIRHEILRAHMLPSRPPSTVSDPNLSRMVNGSTHHTTLPSIDSEIITSQHVILFSSWIDRRSNPNYTNINEVPYEFNLLLRGTRDGMDPQTFHKLCDNKGPTFIVIKIKNSKQITGGYNPLDWDSNDRSRNSTDSFIFSFRVFDDFNTAVIGRVKPNEVSVRCYREWGAIFGNYDGGNDLVMKRKAEWKSKPTSYPDVKIPRKFNCTEYEVFQIKRIV</sequence>
<gene>
    <name evidence="4" type="ORF">RCL2_000835300</name>
    <name evidence="3" type="ORF">RclHR1_00160022</name>
</gene>
<dbReference type="Pfam" id="PF00651">
    <property type="entry name" value="BTB"/>
    <property type="match status" value="1"/>
</dbReference>
<dbReference type="PROSITE" id="PS50097">
    <property type="entry name" value="BTB"/>
    <property type="match status" value="1"/>
</dbReference>
<dbReference type="Proteomes" id="UP000247702">
    <property type="component" value="Unassembled WGS sequence"/>
</dbReference>
<organism evidence="3 5">
    <name type="scientific">Rhizophagus clarus</name>
    <dbReference type="NCBI Taxonomy" id="94130"/>
    <lineage>
        <taxon>Eukaryota</taxon>
        <taxon>Fungi</taxon>
        <taxon>Fungi incertae sedis</taxon>
        <taxon>Mucoromycota</taxon>
        <taxon>Glomeromycotina</taxon>
        <taxon>Glomeromycetes</taxon>
        <taxon>Glomerales</taxon>
        <taxon>Glomeraceae</taxon>
        <taxon>Rhizophagus</taxon>
    </lineage>
</organism>
<dbReference type="SMART" id="SM00225">
    <property type="entry name" value="BTB"/>
    <property type="match status" value="1"/>
</dbReference>
<dbReference type="Gene3D" id="3.30.710.10">
    <property type="entry name" value="Potassium Channel Kv1.1, Chain A"/>
    <property type="match status" value="1"/>
</dbReference>
<evidence type="ECO:0008006" key="6">
    <source>
        <dbReference type="Google" id="ProtNLM"/>
    </source>
</evidence>
<evidence type="ECO:0000313" key="3">
    <source>
        <dbReference type="EMBL" id="GBB89306.1"/>
    </source>
</evidence>
<comment type="caution">
    <text evidence="3">The sequence shown here is derived from an EMBL/GenBank/DDBJ whole genome shotgun (WGS) entry which is preliminary data.</text>
</comment>
<dbReference type="EMBL" id="BEXD01000668">
    <property type="protein sequence ID" value="GBB89306.1"/>
    <property type="molecule type" value="Genomic_DNA"/>
</dbReference>
<reference evidence="4" key="2">
    <citation type="submission" date="2019-10" db="EMBL/GenBank/DDBJ databases">
        <title>Conservation and host-specific expression of non-tandemly repeated heterogenous ribosome RNA gene in arbuscular mycorrhizal fungi.</title>
        <authorList>
            <person name="Maeda T."/>
            <person name="Kobayashi Y."/>
            <person name="Nakagawa T."/>
            <person name="Ezawa T."/>
            <person name="Yamaguchi K."/>
            <person name="Bino T."/>
            <person name="Nishimoto Y."/>
            <person name="Shigenobu S."/>
            <person name="Kawaguchi M."/>
        </authorList>
    </citation>
    <scope>NUCLEOTIDE SEQUENCE</scope>
    <source>
        <strain evidence="4">HR1</strain>
    </source>
</reference>
<evidence type="ECO:0000313" key="4">
    <source>
        <dbReference type="EMBL" id="GES81092.1"/>
    </source>
</evidence>
<dbReference type="PROSITE" id="PS51886">
    <property type="entry name" value="TLDC"/>
    <property type="match status" value="1"/>
</dbReference>
<dbReference type="InterPro" id="IPR006571">
    <property type="entry name" value="TLDc_dom"/>
</dbReference>
<dbReference type="InterPro" id="IPR051481">
    <property type="entry name" value="BTB-POZ/Galectin-3-binding"/>
</dbReference>
<evidence type="ECO:0000259" key="1">
    <source>
        <dbReference type="PROSITE" id="PS50097"/>
    </source>
</evidence>
<feature type="domain" description="BTB" evidence="1">
    <location>
        <begin position="22"/>
        <end position="95"/>
    </location>
</feature>
<name>A0A2Z6R9A3_9GLOM</name>
<dbReference type="SUPFAM" id="SSF54695">
    <property type="entry name" value="POZ domain"/>
    <property type="match status" value="1"/>
</dbReference>
<dbReference type="CDD" id="cd18186">
    <property type="entry name" value="BTB_POZ_ZBTB_KLHL-like"/>
    <property type="match status" value="1"/>
</dbReference>
<proteinExistence type="predicted"/>
<protein>
    <recommendedName>
        <fullName evidence="6">BTB domain-containing protein</fullName>
    </recommendedName>
</protein>
<keyword evidence="5" id="KW-1185">Reference proteome</keyword>
<dbReference type="EMBL" id="BLAL01000053">
    <property type="protein sequence ID" value="GES81092.1"/>
    <property type="molecule type" value="Genomic_DNA"/>
</dbReference>
<dbReference type="Proteomes" id="UP000615446">
    <property type="component" value="Unassembled WGS sequence"/>
</dbReference>
<dbReference type="InterPro" id="IPR000210">
    <property type="entry name" value="BTB/POZ_dom"/>
</dbReference>
<dbReference type="AlphaFoldDB" id="A0A2Z6R9A3"/>
<reference evidence="3 5" key="1">
    <citation type="submission" date="2017-11" db="EMBL/GenBank/DDBJ databases">
        <title>The genome of Rhizophagus clarus HR1 reveals common genetic basis of auxotrophy among arbuscular mycorrhizal fungi.</title>
        <authorList>
            <person name="Kobayashi Y."/>
        </authorList>
    </citation>
    <scope>NUCLEOTIDE SEQUENCE [LARGE SCALE GENOMIC DNA]</scope>
    <source>
        <strain evidence="3 5">HR1</strain>
    </source>
</reference>
<dbReference type="Pfam" id="PF07534">
    <property type="entry name" value="TLD"/>
    <property type="match status" value="1"/>
</dbReference>
<evidence type="ECO:0000259" key="2">
    <source>
        <dbReference type="PROSITE" id="PS51886"/>
    </source>
</evidence>
<dbReference type="PANTHER" id="PTHR24410">
    <property type="entry name" value="HL07962P-RELATED"/>
    <property type="match status" value="1"/>
</dbReference>
<feature type="domain" description="TLDc" evidence="2">
    <location>
        <begin position="306"/>
        <end position="477"/>
    </location>
</feature>
<evidence type="ECO:0000313" key="5">
    <source>
        <dbReference type="Proteomes" id="UP000247702"/>
    </source>
</evidence>